<evidence type="ECO:0000313" key="3">
    <source>
        <dbReference type="EMBL" id="MFF3342754.1"/>
    </source>
</evidence>
<dbReference type="Gene3D" id="3.30.70.2660">
    <property type="match status" value="1"/>
</dbReference>
<dbReference type="RefSeq" id="WP_355724848.1">
    <property type="nucleotide sequence ID" value="NZ_JBEXNP010000018.1"/>
</dbReference>
<accession>A0ABW6RQE5</accession>
<evidence type="ECO:0000313" key="4">
    <source>
        <dbReference type="Proteomes" id="UP001601976"/>
    </source>
</evidence>
<gene>
    <name evidence="3" type="primary">cas5e</name>
    <name evidence="3" type="ORF">ACFYWW_29185</name>
</gene>
<reference evidence="3 4" key="1">
    <citation type="submission" date="2024-10" db="EMBL/GenBank/DDBJ databases">
        <title>The Natural Products Discovery Center: Release of the First 8490 Sequenced Strains for Exploring Actinobacteria Biosynthetic Diversity.</title>
        <authorList>
            <person name="Kalkreuter E."/>
            <person name="Kautsar S.A."/>
            <person name="Yang D."/>
            <person name="Bader C.D."/>
            <person name="Teijaro C.N."/>
            <person name="Fluegel L."/>
            <person name="Davis C.M."/>
            <person name="Simpson J.R."/>
            <person name="Lauterbach L."/>
            <person name="Steele A.D."/>
            <person name="Gui C."/>
            <person name="Meng S."/>
            <person name="Li G."/>
            <person name="Viehrig K."/>
            <person name="Ye F."/>
            <person name="Su P."/>
            <person name="Kiefer A.F."/>
            <person name="Nichols A."/>
            <person name="Cepeda A.J."/>
            <person name="Yan W."/>
            <person name="Fan B."/>
            <person name="Jiang Y."/>
            <person name="Adhikari A."/>
            <person name="Zheng C.-J."/>
            <person name="Schuster L."/>
            <person name="Cowan T.M."/>
            <person name="Smanski M.J."/>
            <person name="Chevrette M.G."/>
            <person name="De Carvalho L.P.S."/>
            <person name="Shen B."/>
        </authorList>
    </citation>
    <scope>NUCLEOTIDE SEQUENCE [LARGE SCALE GENOMIC DNA]</scope>
    <source>
        <strain evidence="3 4">NPDC003029</strain>
    </source>
</reference>
<dbReference type="NCBIfam" id="TIGR02593">
    <property type="entry name" value="CRISPR_cas5"/>
    <property type="match status" value="1"/>
</dbReference>
<dbReference type="InterPro" id="IPR013422">
    <property type="entry name" value="CRISPR-assoc_prot_Cas5_N"/>
</dbReference>
<evidence type="ECO:0000256" key="2">
    <source>
        <dbReference type="SAM" id="MobiDB-lite"/>
    </source>
</evidence>
<evidence type="ECO:0000256" key="1">
    <source>
        <dbReference type="ARBA" id="ARBA00023118"/>
    </source>
</evidence>
<keyword evidence="1" id="KW-0051">Antiviral defense</keyword>
<organism evidence="3 4">
    <name type="scientific">Streptomyces flavidovirens</name>
    <dbReference type="NCBI Taxonomy" id="67298"/>
    <lineage>
        <taxon>Bacteria</taxon>
        <taxon>Bacillati</taxon>
        <taxon>Actinomycetota</taxon>
        <taxon>Actinomycetes</taxon>
        <taxon>Kitasatosporales</taxon>
        <taxon>Streptomycetaceae</taxon>
        <taxon>Streptomyces</taxon>
    </lineage>
</organism>
<dbReference type="Proteomes" id="UP001601976">
    <property type="component" value="Unassembled WGS sequence"/>
</dbReference>
<name>A0ABW6RQE5_9ACTN</name>
<dbReference type="InterPro" id="IPR021124">
    <property type="entry name" value="CRISPR-assoc_prot_Cas5"/>
</dbReference>
<keyword evidence="4" id="KW-1185">Reference proteome</keyword>
<dbReference type="Pfam" id="PF09704">
    <property type="entry name" value="Cas_Cas5d"/>
    <property type="match status" value="1"/>
</dbReference>
<proteinExistence type="predicted"/>
<comment type="caution">
    <text evidence="3">The sequence shown here is derived from an EMBL/GenBank/DDBJ whole genome shotgun (WGS) entry which is preliminary data.</text>
</comment>
<dbReference type="InterPro" id="IPR010147">
    <property type="entry name" value="CRISPR-assoc_prot_CasD"/>
</dbReference>
<protein>
    <submittedName>
        <fullName evidence="3">Type I-E CRISPR-associated protein Cas5/CasD</fullName>
    </submittedName>
</protein>
<dbReference type="NCBIfam" id="TIGR01868">
    <property type="entry name" value="casD_Cas5e"/>
    <property type="match status" value="1"/>
</dbReference>
<sequence>MSVLTLRLAGPLQSWGVGSRHNIRTTLPYPSKSGIVGLLAAACGIPRDGSPSDTTNVTLADLAALRLAVRADQPGELLVDYHTVSGASHAPAEPAQQRLPTADDGRLQAKDSTKITRRHYLSDATFTAYLEGDLDLLTTVAHAVRRPRFPLFLGRRSCPPSKPLFLGIEHQTDLDHALRTTPWQTTGHAIARHHAQGQVSSVRLDTVTEDPTGTDVLPDQPLASAPPFRHQYTERPIRHGHITLPLSPHDTAHDPFDLLG</sequence>
<feature type="region of interest" description="Disordered" evidence="2">
    <location>
        <begin position="89"/>
        <end position="108"/>
    </location>
</feature>
<dbReference type="CDD" id="cd09756">
    <property type="entry name" value="Cas5_I-E"/>
    <property type="match status" value="1"/>
</dbReference>
<dbReference type="EMBL" id="JBIAPK010000011">
    <property type="protein sequence ID" value="MFF3342754.1"/>
    <property type="molecule type" value="Genomic_DNA"/>
</dbReference>